<dbReference type="AlphaFoldDB" id="A0AAQ3XDM3"/>
<keyword evidence="3" id="KW-1185">Reference proteome</keyword>
<protein>
    <submittedName>
        <fullName evidence="2">Uncharacterized protein</fullName>
    </submittedName>
</protein>
<evidence type="ECO:0000313" key="2">
    <source>
        <dbReference type="EMBL" id="WVZ93986.1"/>
    </source>
</evidence>
<name>A0AAQ3XDM3_PASNO</name>
<feature type="compositionally biased region" description="Low complexity" evidence="1">
    <location>
        <begin position="212"/>
        <end position="222"/>
    </location>
</feature>
<sequence>MRKCRDFCLLTVKSVTIYVSGLVIDPRPRKNFSTCVTLRSYGSNYIPAQTEMAGNNVLWQPQEVEDLLLYFKENIQVSGKSLVLREKYGTHFTGKQVYYKYHKLKGEWKVILKAKSASGASFDDVQKKIIYDEIENGDKRAKYYNVPIPFYDDMEFVFGGKHATGEFSVLQTPFDHPSKLDEADSIGNRRATEEQVNGDIDPSQHYDSDTVPGSESPAAPAGPKHKSEEKEKRVNDQKEIIQWFKKSPVQ</sequence>
<evidence type="ECO:0000256" key="1">
    <source>
        <dbReference type="SAM" id="MobiDB-lite"/>
    </source>
</evidence>
<accession>A0AAQ3XDM3</accession>
<feature type="compositionally biased region" description="Basic and acidic residues" evidence="1">
    <location>
        <begin position="225"/>
        <end position="238"/>
    </location>
</feature>
<reference evidence="2 3" key="1">
    <citation type="submission" date="2024-02" db="EMBL/GenBank/DDBJ databases">
        <title>High-quality chromosome-scale genome assembly of Pensacola bahiagrass (Paspalum notatum Flugge var. saurae).</title>
        <authorList>
            <person name="Vega J.M."/>
            <person name="Podio M."/>
            <person name="Orjuela J."/>
            <person name="Siena L.A."/>
            <person name="Pessino S.C."/>
            <person name="Combes M.C."/>
            <person name="Mariac C."/>
            <person name="Albertini E."/>
            <person name="Pupilli F."/>
            <person name="Ortiz J.P.A."/>
            <person name="Leblanc O."/>
        </authorList>
    </citation>
    <scope>NUCLEOTIDE SEQUENCE [LARGE SCALE GENOMIC DNA]</scope>
    <source>
        <strain evidence="2">R1</strain>
        <tissue evidence="2">Leaf</tissue>
    </source>
</reference>
<dbReference type="EMBL" id="CP144753">
    <property type="protein sequence ID" value="WVZ93986.1"/>
    <property type="molecule type" value="Genomic_DNA"/>
</dbReference>
<dbReference type="PANTHER" id="PTHR47624:SF1">
    <property type="entry name" value="OS01G0204900 PROTEIN"/>
    <property type="match status" value="1"/>
</dbReference>
<gene>
    <name evidence="2" type="ORF">U9M48_039931</name>
</gene>
<evidence type="ECO:0000313" key="3">
    <source>
        <dbReference type="Proteomes" id="UP001341281"/>
    </source>
</evidence>
<proteinExistence type="predicted"/>
<dbReference type="Proteomes" id="UP001341281">
    <property type="component" value="Chromosome 09"/>
</dbReference>
<organism evidence="2 3">
    <name type="scientific">Paspalum notatum var. saurae</name>
    <dbReference type="NCBI Taxonomy" id="547442"/>
    <lineage>
        <taxon>Eukaryota</taxon>
        <taxon>Viridiplantae</taxon>
        <taxon>Streptophyta</taxon>
        <taxon>Embryophyta</taxon>
        <taxon>Tracheophyta</taxon>
        <taxon>Spermatophyta</taxon>
        <taxon>Magnoliopsida</taxon>
        <taxon>Liliopsida</taxon>
        <taxon>Poales</taxon>
        <taxon>Poaceae</taxon>
        <taxon>PACMAD clade</taxon>
        <taxon>Panicoideae</taxon>
        <taxon>Andropogonodae</taxon>
        <taxon>Paspaleae</taxon>
        <taxon>Paspalinae</taxon>
        <taxon>Paspalum</taxon>
    </lineage>
</organism>
<feature type="region of interest" description="Disordered" evidence="1">
    <location>
        <begin position="174"/>
        <end position="238"/>
    </location>
</feature>
<dbReference type="PANTHER" id="PTHR47624">
    <property type="entry name" value="OS01G0204900 PROTEIN"/>
    <property type="match status" value="1"/>
</dbReference>